<gene>
    <name evidence="1" type="ORF">SDC9_119841</name>
</gene>
<dbReference type="AlphaFoldDB" id="A0A645C5L9"/>
<organism evidence="1">
    <name type="scientific">bioreactor metagenome</name>
    <dbReference type="NCBI Taxonomy" id="1076179"/>
    <lineage>
        <taxon>unclassified sequences</taxon>
        <taxon>metagenomes</taxon>
        <taxon>ecological metagenomes</taxon>
    </lineage>
</organism>
<sequence>MVRRGAVNDVRAEPVRGGCVFEGAVRQYFHCAVLCRGPRNGEFHSGGGDEIFQRIDCYPRIFGGDGFRAVGLGRGRVAGCGTFRFERLGASVEGEAGVFIGLYLLVDREVV</sequence>
<dbReference type="EMBL" id="VSSQ01025009">
    <property type="protein sequence ID" value="MPM72865.1"/>
    <property type="molecule type" value="Genomic_DNA"/>
</dbReference>
<comment type="caution">
    <text evidence="1">The sequence shown here is derived from an EMBL/GenBank/DDBJ whole genome shotgun (WGS) entry which is preliminary data.</text>
</comment>
<proteinExistence type="predicted"/>
<evidence type="ECO:0000313" key="1">
    <source>
        <dbReference type="EMBL" id="MPM72865.1"/>
    </source>
</evidence>
<name>A0A645C5L9_9ZZZZ</name>
<protein>
    <submittedName>
        <fullName evidence="1">Uncharacterized protein</fullName>
    </submittedName>
</protein>
<accession>A0A645C5L9</accession>
<reference evidence="1" key="1">
    <citation type="submission" date="2019-08" db="EMBL/GenBank/DDBJ databases">
        <authorList>
            <person name="Kucharzyk K."/>
            <person name="Murdoch R.W."/>
            <person name="Higgins S."/>
            <person name="Loffler F."/>
        </authorList>
    </citation>
    <scope>NUCLEOTIDE SEQUENCE</scope>
</reference>